<feature type="chain" id="PRO_5019422912" description="Sugar transporter" evidence="2">
    <location>
        <begin position="27"/>
        <end position="139"/>
    </location>
</feature>
<evidence type="ECO:0000313" key="4">
    <source>
        <dbReference type="Proteomes" id="UP000290975"/>
    </source>
</evidence>
<keyword evidence="1" id="KW-1133">Transmembrane helix</keyword>
<organism evidence="3 4">
    <name type="scientific">Sphingobium xenophagum</name>
    <dbReference type="NCBI Taxonomy" id="121428"/>
    <lineage>
        <taxon>Bacteria</taxon>
        <taxon>Pseudomonadati</taxon>
        <taxon>Pseudomonadota</taxon>
        <taxon>Alphaproteobacteria</taxon>
        <taxon>Sphingomonadales</taxon>
        <taxon>Sphingomonadaceae</taxon>
        <taxon>Sphingobium</taxon>
    </lineage>
</organism>
<comment type="caution">
    <text evidence="3">The sequence shown here is derived from an EMBL/GenBank/DDBJ whole genome shotgun (WGS) entry which is preliminary data.</text>
</comment>
<keyword evidence="2" id="KW-0732">Signal</keyword>
<gene>
    <name evidence="3" type="ORF">MBESOW_P1183</name>
</gene>
<evidence type="ECO:0000256" key="1">
    <source>
        <dbReference type="SAM" id="Phobius"/>
    </source>
</evidence>
<sequence>MPTPRSFLAIGLAALAWNLLGTMSFAAQYAMDMHELAKTTPDMARVYGQMPGWVWAVFAVAVGAGTLGAVLLLLKKALAVPVYTLSLAAIVLLFAQNFLATDILAVEGWDAVLVPALIFVAGVAQLFYARAMKARGVLR</sequence>
<evidence type="ECO:0000313" key="3">
    <source>
        <dbReference type="EMBL" id="GBH29929.1"/>
    </source>
</evidence>
<name>A0A401IZW3_SPHXE</name>
<evidence type="ECO:0000256" key="2">
    <source>
        <dbReference type="SAM" id="SignalP"/>
    </source>
</evidence>
<dbReference type="EMBL" id="BBQY01000001">
    <property type="protein sequence ID" value="GBH29929.1"/>
    <property type="molecule type" value="Genomic_DNA"/>
</dbReference>
<reference evidence="3 4" key="1">
    <citation type="submission" date="2014-12" db="EMBL/GenBank/DDBJ databases">
        <title>Whole genome sequencing of Sphingobium xenophagum OW59.</title>
        <authorList>
            <person name="Ohta Y."/>
            <person name="Nishi S."/>
            <person name="Hatada Y."/>
        </authorList>
    </citation>
    <scope>NUCLEOTIDE SEQUENCE [LARGE SCALE GENOMIC DNA]</scope>
    <source>
        <strain evidence="3 4">OW59</strain>
    </source>
</reference>
<accession>A0A401IZW3</accession>
<dbReference type="AlphaFoldDB" id="A0A401IZW3"/>
<keyword evidence="4" id="KW-1185">Reference proteome</keyword>
<feature type="transmembrane region" description="Helical" evidence="1">
    <location>
        <begin position="80"/>
        <end position="99"/>
    </location>
</feature>
<evidence type="ECO:0008006" key="5">
    <source>
        <dbReference type="Google" id="ProtNLM"/>
    </source>
</evidence>
<feature type="transmembrane region" description="Helical" evidence="1">
    <location>
        <begin position="111"/>
        <end position="129"/>
    </location>
</feature>
<proteinExistence type="predicted"/>
<dbReference type="Proteomes" id="UP000290975">
    <property type="component" value="Unassembled WGS sequence"/>
</dbReference>
<keyword evidence="1" id="KW-0812">Transmembrane</keyword>
<feature type="transmembrane region" description="Helical" evidence="1">
    <location>
        <begin position="50"/>
        <end position="73"/>
    </location>
</feature>
<keyword evidence="1" id="KW-0472">Membrane</keyword>
<feature type="signal peptide" evidence="2">
    <location>
        <begin position="1"/>
        <end position="26"/>
    </location>
</feature>
<dbReference type="RefSeq" id="WP_130752236.1">
    <property type="nucleotide sequence ID" value="NZ_BBQY01000001.1"/>
</dbReference>
<protein>
    <recommendedName>
        <fullName evidence="5">Sugar transporter</fullName>
    </recommendedName>
</protein>